<proteinExistence type="predicted"/>
<organism evidence="6 7">
    <name type="scientific">Tyrannus savana</name>
    <name type="common">Fork-tailed flycatcher</name>
    <name type="synonym">Muscivora tyrannus</name>
    <dbReference type="NCBI Taxonomy" id="137541"/>
    <lineage>
        <taxon>Eukaryota</taxon>
        <taxon>Metazoa</taxon>
        <taxon>Chordata</taxon>
        <taxon>Craniata</taxon>
        <taxon>Vertebrata</taxon>
        <taxon>Euteleostomi</taxon>
        <taxon>Archelosauria</taxon>
        <taxon>Archosauria</taxon>
        <taxon>Dinosauria</taxon>
        <taxon>Saurischia</taxon>
        <taxon>Theropoda</taxon>
        <taxon>Coelurosauria</taxon>
        <taxon>Aves</taxon>
        <taxon>Neognathae</taxon>
        <taxon>Neoaves</taxon>
        <taxon>Telluraves</taxon>
        <taxon>Australaves</taxon>
        <taxon>Passeriformes</taxon>
        <taxon>Tyrannidae</taxon>
        <taxon>Tyrannus</taxon>
    </lineage>
</organism>
<dbReference type="GO" id="GO:0005085">
    <property type="term" value="F:guanyl-nucleotide exchange factor activity"/>
    <property type="evidence" value="ECO:0007669"/>
    <property type="project" value="UniProtKB-KW"/>
</dbReference>
<dbReference type="SMART" id="SM00147">
    <property type="entry name" value="RasGEF"/>
    <property type="match status" value="1"/>
</dbReference>
<dbReference type="EMBL" id="VXAW01001243">
    <property type="protein sequence ID" value="NXL97614.1"/>
    <property type="molecule type" value="Genomic_DNA"/>
</dbReference>
<dbReference type="Gene3D" id="1.10.840.10">
    <property type="entry name" value="Ras guanine-nucleotide exchange factors catalytic domain"/>
    <property type="match status" value="1"/>
</dbReference>
<feature type="chain" id="PRO_5029785493" evidence="4">
    <location>
        <begin position="24"/>
        <end position="340"/>
    </location>
</feature>
<evidence type="ECO:0000256" key="2">
    <source>
        <dbReference type="PROSITE-ProRule" id="PRU00168"/>
    </source>
</evidence>
<reference evidence="6 7" key="1">
    <citation type="submission" date="2019-09" db="EMBL/GenBank/DDBJ databases">
        <title>Bird 10,000 Genomes (B10K) Project - Family phase.</title>
        <authorList>
            <person name="Zhang G."/>
        </authorList>
    </citation>
    <scope>NUCLEOTIDE SEQUENCE [LARGE SCALE GENOMIC DNA]</scope>
    <source>
        <strain evidence="6">B10K-DU-001-37</strain>
        <tissue evidence="6">Muscle</tissue>
    </source>
</reference>
<dbReference type="InterPro" id="IPR036964">
    <property type="entry name" value="RASGEF_cat_dom_sf"/>
</dbReference>
<evidence type="ECO:0000313" key="6">
    <source>
        <dbReference type="EMBL" id="NXL97614.1"/>
    </source>
</evidence>
<feature type="non-terminal residue" evidence="6">
    <location>
        <position position="1"/>
    </location>
</feature>
<sequence length="340" mass="38496">GLQRKRAVLAVLLHFLETYKGLLQEEESAGKVIKELYLLIMKDTSLYHDLEDEILKLHQLVETVELKVADETPPPNKQVKPLFRHFRRIDSCLQTRVAFRGSDEIFCRVYLPDHSYVTIRSRLSASVQDILASVTEKLQYSEEQSAREDALILVTMASSGGARGAGREGGGAGRAGGAGSPPPRVCPPRPFQVPLPEEIQVVPGDTEIHRVEPEDVANHLTAFHWELFRCIHELEFVDYVFHGERGRRETANLELLLQRCSEVQHWVGTELLLCEGLGKRAHLLKKLIKIAAICKQNQDMLSFYAIVIGLNNAAVSRLRLTWEKLPGKFKNLFRKFENLT</sequence>
<dbReference type="InterPro" id="IPR001895">
    <property type="entry name" value="RASGEF_cat_dom"/>
</dbReference>
<dbReference type="Gene3D" id="3.10.20.90">
    <property type="entry name" value="Phosphatidylinositol 3-kinase Catalytic Subunit, Chain A, domain 1"/>
    <property type="match status" value="1"/>
</dbReference>
<dbReference type="InterPro" id="IPR029071">
    <property type="entry name" value="Ubiquitin-like_domsf"/>
</dbReference>
<feature type="domain" description="Ras-GEF" evidence="5">
    <location>
        <begin position="212"/>
        <end position="340"/>
    </location>
</feature>
<dbReference type="Proteomes" id="UP000537779">
    <property type="component" value="Unassembled WGS sequence"/>
</dbReference>
<dbReference type="SUPFAM" id="SSF54236">
    <property type="entry name" value="Ubiquitin-like"/>
    <property type="match status" value="1"/>
</dbReference>
<gene>
    <name evidence="6" type="primary">Rapgefl1</name>
    <name evidence="6" type="ORF">TYRSAV_R14657</name>
</gene>
<evidence type="ECO:0000259" key="5">
    <source>
        <dbReference type="PROSITE" id="PS50009"/>
    </source>
</evidence>
<feature type="region of interest" description="Disordered" evidence="3">
    <location>
        <begin position="160"/>
        <end position="188"/>
    </location>
</feature>
<comment type="caution">
    <text evidence="6">The sequence shown here is derived from an EMBL/GenBank/DDBJ whole genome shotgun (WGS) entry which is preliminary data.</text>
</comment>
<keyword evidence="4" id="KW-0732">Signal</keyword>
<feature type="signal peptide" evidence="4">
    <location>
        <begin position="1"/>
        <end position="23"/>
    </location>
</feature>
<evidence type="ECO:0000313" key="7">
    <source>
        <dbReference type="Proteomes" id="UP000537779"/>
    </source>
</evidence>
<evidence type="ECO:0000256" key="3">
    <source>
        <dbReference type="SAM" id="MobiDB-lite"/>
    </source>
</evidence>
<dbReference type="SUPFAM" id="SSF48366">
    <property type="entry name" value="Ras GEF"/>
    <property type="match status" value="1"/>
</dbReference>
<keyword evidence="7" id="KW-1185">Reference proteome</keyword>
<dbReference type="Pfam" id="PF00617">
    <property type="entry name" value="RasGEF"/>
    <property type="match status" value="1"/>
</dbReference>
<name>A0A7L0X399_TYRSA</name>
<evidence type="ECO:0000256" key="1">
    <source>
        <dbReference type="ARBA" id="ARBA00022658"/>
    </source>
</evidence>
<dbReference type="Gene3D" id="1.20.870.10">
    <property type="entry name" value="Son of sevenless (SoS) protein Chain: S domain 1"/>
    <property type="match status" value="1"/>
</dbReference>
<dbReference type="PANTHER" id="PTHR23113">
    <property type="entry name" value="GUANINE NUCLEOTIDE EXCHANGE FACTOR"/>
    <property type="match status" value="1"/>
</dbReference>
<feature type="compositionally biased region" description="Gly residues" evidence="3">
    <location>
        <begin position="161"/>
        <end position="179"/>
    </location>
</feature>
<dbReference type="AlphaFoldDB" id="A0A7L0X399"/>
<dbReference type="GO" id="GO:0005886">
    <property type="term" value="C:plasma membrane"/>
    <property type="evidence" value="ECO:0007669"/>
    <property type="project" value="TreeGrafter"/>
</dbReference>
<dbReference type="InterPro" id="IPR008937">
    <property type="entry name" value="Ras-like_GEF"/>
</dbReference>
<evidence type="ECO:0000256" key="4">
    <source>
        <dbReference type="SAM" id="SignalP"/>
    </source>
</evidence>
<dbReference type="InterPro" id="IPR023578">
    <property type="entry name" value="Ras_GEF_dom_sf"/>
</dbReference>
<keyword evidence="1 2" id="KW-0344">Guanine-nucleotide releasing factor</keyword>
<dbReference type="PROSITE" id="PS50009">
    <property type="entry name" value="RASGEF_CAT"/>
    <property type="match status" value="1"/>
</dbReference>
<dbReference type="GO" id="GO:0007265">
    <property type="term" value="P:Ras protein signal transduction"/>
    <property type="evidence" value="ECO:0007669"/>
    <property type="project" value="TreeGrafter"/>
</dbReference>
<accession>A0A7L0X399</accession>
<dbReference type="PANTHER" id="PTHR23113:SF230">
    <property type="entry name" value="RAP GUANINE NUCLEOTIDE EXCHANGE FACTOR-LIKE 1"/>
    <property type="match status" value="1"/>
</dbReference>
<protein>
    <submittedName>
        <fullName evidence="6">RPGFL factor</fullName>
    </submittedName>
</protein>
<feature type="non-terminal residue" evidence="6">
    <location>
        <position position="340"/>
    </location>
</feature>